<evidence type="ECO:0000313" key="3">
    <source>
        <dbReference type="EMBL" id="SDH05210.1"/>
    </source>
</evidence>
<sequence>MYKFFLLLISVILIAGCTDTNQPEEQGADTRVTPEPNSYEQKKATPKDPELHEAAAAYGDYLKYFHRSLRQVHEEVKRNDINEYWVEKQLEDMIRQTEETAEQAPEAFAPLKEVQQSTSYELKMAKSNADNCFHSRSGCDTMQTHLNNLYHVDKIMDETYKDVLFDHGI</sequence>
<dbReference type="Proteomes" id="UP000199163">
    <property type="component" value="Unassembled WGS sequence"/>
</dbReference>
<protein>
    <recommendedName>
        <fullName evidence="5">Sporulation lipoprotein YhcN/YlaJ (Spore_YhcN_YlaJ)</fullName>
    </recommendedName>
</protein>
<evidence type="ECO:0008006" key="5">
    <source>
        <dbReference type="Google" id="ProtNLM"/>
    </source>
</evidence>
<proteinExistence type="predicted"/>
<dbReference type="RefSeq" id="WP_091270770.1">
    <property type="nucleotide sequence ID" value="NZ_FNDK01000001.1"/>
</dbReference>
<accession>A0A1G7ZAS7</accession>
<feature type="region of interest" description="Disordered" evidence="1">
    <location>
        <begin position="20"/>
        <end position="50"/>
    </location>
</feature>
<dbReference type="PROSITE" id="PS51257">
    <property type="entry name" value="PROKAR_LIPOPROTEIN"/>
    <property type="match status" value="1"/>
</dbReference>
<feature type="signal peptide" evidence="2">
    <location>
        <begin position="1"/>
        <end position="15"/>
    </location>
</feature>
<evidence type="ECO:0000256" key="2">
    <source>
        <dbReference type="SAM" id="SignalP"/>
    </source>
</evidence>
<reference evidence="3 4" key="1">
    <citation type="submission" date="2016-10" db="EMBL/GenBank/DDBJ databases">
        <authorList>
            <person name="de Groot N.N."/>
        </authorList>
    </citation>
    <scope>NUCLEOTIDE SEQUENCE [LARGE SCALE GENOMIC DNA]</scope>
    <source>
        <strain evidence="3 4">DSM 21632</strain>
    </source>
</reference>
<keyword evidence="4" id="KW-1185">Reference proteome</keyword>
<dbReference type="OrthoDB" id="9946390at2"/>
<name>A0A1G7ZAS7_9BACI</name>
<dbReference type="EMBL" id="FNDK01000001">
    <property type="protein sequence ID" value="SDH05210.1"/>
    <property type="molecule type" value="Genomic_DNA"/>
</dbReference>
<gene>
    <name evidence="3" type="ORF">SAMN05192534_101452</name>
</gene>
<feature type="chain" id="PRO_5038879567" description="Sporulation lipoprotein YhcN/YlaJ (Spore_YhcN_YlaJ)" evidence="2">
    <location>
        <begin position="16"/>
        <end position="169"/>
    </location>
</feature>
<dbReference type="AlphaFoldDB" id="A0A1G7ZAS7"/>
<evidence type="ECO:0000313" key="4">
    <source>
        <dbReference type="Proteomes" id="UP000199163"/>
    </source>
</evidence>
<evidence type="ECO:0000256" key="1">
    <source>
        <dbReference type="SAM" id="MobiDB-lite"/>
    </source>
</evidence>
<feature type="compositionally biased region" description="Basic and acidic residues" evidence="1">
    <location>
        <begin position="40"/>
        <end position="50"/>
    </location>
</feature>
<keyword evidence="2" id="KW-0732">Signal</keyword>
<organism evidence="3 4">
    <name type="scientific">Alteribacillus persepolensis</name>
    <dbReference type="NCBI Taxonomy" id="568899"/>
    <lineage>
        <taxon>Bacteria</taxon>
        <taxon>Bacillati</taxon>
        <taxon>Bacillota</taxon>
        <taxon>Bacilli</taxon>
        <taxon>Bacillales</taxon>
        <taxon>Bacillaceae</taxon>
        <taxon>Alteribacillus</taxon>
    </lineage>
</organism>